<accession>A0A2W1CSV0</accession>
<reference evidence="2 4" key="1">
    <citation type="journal article" date="2018" name="BMC Genomics">
        <title>Comparative genomics of the wheat fungal pathogen Pyrenophora tritici-repentis reveals chromosomal variations and genome plasticity.</title>
        <authorList>
            <person name="Moolhuijzen P."/>
            <person name="See P.T."/>
            <person name="Hane J.K."/>
            <person name="Shi G."/>
            <person name="Liu Z."/>
            <person name="Oliver R.P."/>
            <person name="Moffat C.S."/>
        </authorList>
    </citation>
    <scope>NUCLEOTIDE SEQUENCE [LARGE SCALE GENOMIC DNA]</scope>
    <source>
        <strain evidence="2">M4</strain>
    </source>
</reference>
<evidence type="ECO:0000313" key="3">
    <source>
        <dbReference type="EMBL" id="KAI1507449.1"/>
    </source>
</evidence>
<keyword evidence="5" id="KW-1185">Reference proteome</keyword>
<evidence type="ECO:0000256" key="1">
    <source>
        <dbReference type="SAM" id="MobiDB-lite"/>
    </source>
</evidence>
<evidence type="ECO:0000313" key="2">
    <source>
        <dbReference type="EMBL" id="KAF7573906.1"/>
    </source>
</evidence>
<comment type="caution">
    <text evidence="2">The sequence shown here is derived from an EMBL/GenBank/DDBJ whole genome shotgun (WGS) entry which is preliminary data.</text>
</comment>
<gene>
    <name evidence="3" type="ORF">Ptr86124_013626</name>
    <name evidence="2" type="ORF">PtrM4_055290</name>
</gene>
<evidence type="ECO:0000313" key="4">
    <source>
        <dbReference type="Proteomes" id="UP000245464"/>
    </source>
</evidence>
<sequence>MPKRARSASTATLSNVGTYDALLPTKRRACSTPLRSPPLPAADEPRGCALPLTLDNLTQHTRSCESQPAPRANLMTIMPMSLPPMPSSNYSECEPEKRENKPQRVDDNGLNG</sequence>
<dbReference type="EMBL" id="NQIK02000002">
    <property type="protein sequence ID" value="KAF7573906.1"/>
    <property type="molecule type" value="Genomic_DNA"/>
</dbReference>
<dbReference type="Proteomes" id="UP000245464">
    <property type="component" value="Chromosome 2"/>
</dbReference>
<feature type="compositionally biased region" description="Basic and acidic residues" evidence="1">
    <location>
        <begin position="94"/>
        <end position="112"/>
    </location>
</feature>
<evidence type="ECO:0000313" key="5">
    <source>
        <dbReference type="Proteomes" id="UP000249757"/>
    </source>
</evidence>
<reference evidence="3" key="3">
    <citation type="journal article" date="2022" name="bioRxiv">
        <title>A global pangenome for the wheat fungal pathogen Pyrenophora tritici-repentis and prediction of effector protein structural homology.</title>
        <authorList>
            <person name="Moolhuijzen P."/>
            <person name="See P.T."/>
            <person name="Shi G."/>
            <person name="Powell H.R."/>
            <person name="Cockram J."/>
            <person name="Jorgensen L.N."/>
            <person name="Benslimane H."/>
            <person name="Strelkov S.E."/>
            <person name="Turner J."/>
            <person name="Liu Z."/>
            <person name="Moffat C.S."/>
        </authorList>
    </citation>
    <scope>NUCLEOTIDE SEQUENCE</scope>
    <source>
        <strain evidence="3">86-124</strain>
    </source>
</reference>
<protein>
    <submittedName>
        <fullName evidence="2">Uncharacterized protein</fullName>
    </submittedName>
</protein>
<dbReference type="EMBL" id="NRDI02000041">
    <property type="protein sequence ID" value="KAI1507449.1"/>
    <property type="molecule type" value="Genomic_DNA"/>
</dbReference>
<dbReference type="Proteomes" id="UP000249757">
    <property type="component" value="Unassembled WGS sequence"/>
</dbReference>
<organism evidence="2 4">
    <name type="scientific">Pyrenophora tritici-repentis</name>
    <dbReference type="NCBI Taxonomy" id="45151"/>
    <lineage>
        <taxon>Eukaryota</taxon>
        <taxon>Fungi</taxon>
        <taxon>Dikarya</taxon>
        <taxon>Ascomycota</taxon>
        <taxon>Pezizomycotina</taxon>
        <taxon>Dothideomycetes</taxon>
        <taxon>Pleosporomycetidae</taxon>
        <taxon>Pleosporales</taxon>
        <taxon>Pleosporineae</taxon>
        <taxon>Pleosporaceae</taxon>
        <taxon>Pyrenophora</taxon>
    </lineage>
</organism>
<feature type="region of interest" description="Disordered" evidence="1">
    <location>
        <begin position="79"/>
        <end position="112"/>
    </location>
</feature>
<reference evidence="3" key="2">
    <citation type="submission" date="2021-05" db="EMBL/GenBank/DDBJ databases">
        <authorList>
            <person name="Moolhuijzen P.M."/>
            <person name="Moffat C.S."/>
        </authorList>
    </citation>
    <scope>NUCLEOTIDE SEQUENCE</scope>
    <source>
        <strain evidence="3">86-124</strain>
    </source>
</reference>
<proteinExistence type="predicted"/>
<name>A0A2W1CSV0_9PLEO</name>
<reference evidence="5" key="4">
    <citation type="journal article" date="2022" name="Microb. Genom.">
        <title>A global pangenome for the wheat fungal pathogen Pyrenophora tritici-repentis and prediction of effector protein structural homology.</title>
        <authorList>
            <person name="Moolhuijzen P.M."/>
            <person name="See P.T."/>
            <person name="Shi G."/>
            <person name="Powell H.R."/>
            <person name="Cockram J."/>
            <person name="Jorgensen L.N."/>
            <person name="Benslimane H."/>
            <person name="Strelkov S.E."/>
            <person name="Turner J."/>
            <person name="Liu Z."/>
            <person name="Moffat C.S."/>
        </authorList>
    </citation>
    <scope>NUCLEOTIDE SEQUENCE [LARGE SCALE GENOMIC DNA]</scope>
</reference>
<dbReference type="AlphaFoldDB" id="A0A2W1CSV0"/>